<dbReference type="RefSeq" id="WP_071522794.1">
    <property type="nucleotide sequence ID" value="NZ_JACDXE010000001.1"/>
</dbReference>
<keyword evidence="6" id="KW-0175">Coiled coil</keyword>
<feature type="transmembrane region" description="Helical" evidence="7">
    <location>
        <begin position="197"/>
        <end position="219"/>
    </location>
</feature>
<dbReference type="EMBL" id="KP660565">
    <property type="protein sequence ID" value="AMK08404.1"/>
    <property type="molecule type" value="Genomic_DNA"/>
</dbReference>
<evidence type="ECO:0000256" key="4">
    <source>
        <dbReference type="ARBA" id="ARBA00022989"/>
    </source>
</evidence>
<feature type="transmembrane region" description="Helical" evidence="7">
    <location>
        <begin position="295"/>
        <end position="317"/>
    </location>
</feature>
<organism evidence="8">
    <name type="scientific">Pasteurella multocida</name>
    <dbReference type="NCBI Taxonomy" id="747"/>
    <lineage>
        <taxon>Bacteria</taxon>
        <taxon>Pseudomonadati</taxon>
        <taxon>Pseudomonadota</taxon>
        <taxon>Gammaproteobacteria</taxon>
        <taxon>Pasteurellales</taxon>
        <taxon>Pasteurellaceae</taxon>
        <taxon>Pasteurella</taxon>
    </lineage>
</organism>
<keyword evidence="3 7" id="KW-0812">Transmembrane</keyword>
<dbReference type="Pfam" id="PF01594">
    <property type="entry name" value="AI-2E_transport"/>
    <property type="match status" value="1"/>
</dbReference>
<comment type="similarity">
    <text evidence="2">Belongs to the autoinducer-2 exporter (AI-2E) (TC 2.A.86) family.</text>
</comment>
<accession>A0A126QHM6</accession>
<evidence type="ECO:0000313" key="8">
    <source>
        <dbReference type="EMBL" id="AMK08404.1"/>
    </source>
</evidence>
<dbReference type="PANTHER" id="PTHR21716">
    <property type="entry name" value="TRANSMEMBRANE PROTEIN"/>
    <property type="match status" value="1"/>
</dbReference>
<dbReference type="InterPro" id="IPR002549">
    <property type="entry name" value="AI-2E-like"/>
</dbReference>
<dbReference type="PANTHER" id="PTHR21716:SF64">
    <property type="entry name" value="AI-2 TRANSPORT PROTEIN TQSA"/>
    <property type="match status" value="1"/>
</dbReference>
<evidence type="ECO:0000256" key="1">
    <source>
        <dbReference type="ARBA" id="ARBA00004141"/>
    </source>
</evidence>
<dbReference type="GO" id="GO:0055085">
    <property type="term" value="P:transmembrane transport"/>
    <property type="evidence" value="ECO:0007669"/>
    <property type="project" value="TreeGrafter"/>
</dbReference>
<gene>
    <name evidence="8" type="primary">PM2005</name>
</gene>
<evidence type="ECO:0000256" key="3">
    <source>
        <dbReference type="ARBA" id="ARBA00022692"/>
    </source>
</evidence>
<evidence type="ECO:0000256" key="6">
    <source>
        <dbReference type="SAM" id="Coils"/>
    </source>
</evidence>
<keyword evidence="5 7" id="KW-0472">Membrane</keyword>
<feature type="transmembrane region" description="Helical" evidence="7">
    <location>
        <begin position="61"/>
        <end position="81"/>
    </location>
</feature>
<evidence type="ECO:0000256" key="5">
    <source>
        <dbReference type="ARBA" id="ARBA00023136"/>
    </source>
</evidence>
<dbReference type="AlphaFoldDB" id="A0A126QHM6"/>
<protein>
    <submittedName>
        <fullName evidence="8">PM2005 protein</fullName>
    </submittedName>
</protein>
<keyword evidence="4 7" id="KW-1133">Transmembrane helix</keyword>
<feature type="transmembrane region" description="Helical" evidence="7">
    <location>
        <begin position="266"/>
        <end position="283"/>
    </location>
</feature>
<dbReference type="GO" id="GO:0016020">
    <property type="term" value="C:membrane"/>
    <property type="evidence" value="ECO:0007669"/>
    <property type="project" value="UniProtKB-SubCell"/>
</dbReference>
<comment type="subcellular location">
    <subcellularLocation>
        <location evidence="1">Membrane</location>
        <topology evidence="1">Multi-pass membrane protein</topology>
    </subcellularLocation>
</comment>
<proteinExistence type="inferred from homology"/>
<feature type="transmembrane region" description="Helical" evidence="7">
    <location>
        <begin position="141"/>
        <end position="162"/>
    </location>
</feature>
<dbReference type="NCBIfam" id="NF008930">
    <property type="entry name" value="PRK12287.1"/>
    <property type="match status" value="1"/>
</dbReference>
<feature type="coiled-coil region" evidence="6">
    <location>
        <begin position="338"/>
        <end position="416"/>
    </location>
</feature>
<name>A0A126QHM6_PASMD</name>
<feature type="transmembrane region" description="Helical" evidence="7">
    <location>
        <begin position="7"/>
        <end position="25"/>
    </location>
</feature>
<reference evidence="8" key="1">
    <citation type="submission" date="2015-01" db="EMBL/GenBank/DDBJ databases">
        <title>Draft genome sequence of Pasteurella multocida isolated from alpaca pneumonia.</title>
        <authorList>
            <person name="Maturrano L."/>
            <person name="Hurtado R."/>
            <person name="Allasi N."/>
            <person name="Juscamayta E."/>
            <person name="Fernandez D."/>
            <person name="Maximiliano J."/>
            <person name="Rimac R."/>
            <person name="Rosadio R."/>
        </authorList>
    </citation>
    <scope>NUCLEOTIDE SEQUENCE</scope>
    <source>
        <strain evidence="8">UNMSM</strain>
    </source>
</reference>
<evidence type="ECO:0000256" key="2">
    <source>
        <dbReference type="ARBA" id="ARBA00009773"/>
    </source>
</evidence>
<sequence length="417" mass="45708">MLKVESPILKVLVALAAIVIILAGVKVASEIAVPFLLSLFIAIICSPIIRFMTSRKVPHWLAITLLLLMILVVFFSVLSLINSTAREFTQSIPQYRLLLSERINALVLLAKKWNIPLDLSTERTMEYMDPSVIMNLVSSTLLSFSGVVTNVFVLFLVVIFMLSEAPFAKHKLALVFSSDVRDVHREEHYINRILQGVISYLGVKTLTSLLTGVCVYILLELTDVQYAILWATLSFLLNYIPNIGSIIAAVPIIVQALLLNGFPTGLGVAIGVGAVNMIVGNIIEPKMMGRTLGLSTLVVFLSLLFWGWLLGTVGMLLSVPLTMVLKIALEASPETVKYAILLGDVKDINREIIEAKQEAAERIKEQAEWEENAEQIAEAIATAKEEAKNEAIAGVIADAKAEIEAEIQAIAKATEQK</sequence>
<feature type="transmembrane region" description="Helical" evidence="7">
    <location>
        <begin position="31"/>
        <end position="49"/>
    </location>
</feature>
<evidence type="ECO:0000256" key="7">
    <source>
        <dbReference type="SAM" id="Phobius"/>
    </source>
</evidence>